<feature type="transmembrane region" description="Helical" evidence="1">
    <location>
        <begin position="54"/>
        <end position="74"/>
    </location>
</feature>
<comment type="caution">
    <text evidence="2">The sequence shown here is derived from an EMBL/GenBank/DDBJ whole genome shotgun (WGS) entry which is preliminary data.</text>
</comment>
<dbReference type="PANTHER" id="PTHR40076:SF1">
    <property type="entry name" value="MEMBRANE PROTEIN"/>
    <property type="match status" value="1"/>
</dbReference>
<dbReference type="Pfam" id="PF06161">
    <property type="entry name" value="DUF975"/>
    <property type="match status" value="1"/>
</dbReference>
<proteinExistence type="predicted"/>
<evidence type="ECO:0008006" key="4">
    <source>
        <dbReference type="Google" id="ProtNLM"/>
    </source>
</evidence>
<keyword evidence="3" id="KW-1185">Reference proteome</keyword>
<evidence type="ECO:0000256" key="1">
    <source>
        <dbReference type="SAM" id="Phobius"/>
    </source>
</evidence>
<dbReference type="OrthoDB" id="9784844at2"/>
<protein>
    <recommendedName>
        <fullName evidence="4">DUF975 domain-containing protein</fullName>
    </recommendedName>
</protein>
<feature type="transmembrane region" description="Helical" evidence="1">
    <location>
        <begin position="12"/>
        <end position="34"/>
    </location>
</feature>
<evidence type="ECO:0000313" key="3">
    <source>
        <dbReference type="Proteomes" id="UP000185568"/>
    </source>
</evidence>
<keyword evidence="1" id="KW-0472">Membrane</keyword>
<reference evidence="2 3" key="1">
    <citation type="submission" date="2016-12" db="EMBL/GenBank/DDBJ databases">
        <title>Domibacillus antri genome sequencing.</title>
        <authorList>
            <person name="Verma A."/>
            <person name="Krishnamurthi S."/>
        </authorList>
    </citation>
    <scope>NUCLEOTIDE SEQUENCE [LARGE SCALE GENOMIC DNA]</scope>
    <source>
        <strain evidence="2 3">XD80</strain>
    </source>
</reference>
<name>A0A1Q8Q9U2_9BACI</name>
<dbReference type="InterPro" id="IPR010380">
    <property type="entry name" value="DUF975"/>
</dbReference>
<dbReference type="STRING" id="1714264.BTO30_01465"/>
<dbReference type="PANTHER" id="PTHR40076">
    <property type="entry name" value="MEMBRANE PROTEIN-RELATED"/>
    <property type="match status" value="1"/>
</dbReference>
<dbReference type="Proteomes" id="UP000185568">
    <property type="component" value="Unassembled WGS sequence"/>
</dbReference>
<gene>
    <name evidence="2" type="ORF">BTO30_01465</name>
</gene>
<organism evidence="2 3">
    <name type="scientific">Domibacillus antri</name>
    <dbReference type="NCBI Taxonomy" id="1714264"/>
    <lineage>
        <taxon>Bacteria</taxon>
        <taxon>Bacillati</taxon>
        <taxon>Bacillota</taxon>
        <taxon>Bacilli</taxon>
        <taxon>Bacillales</taxon>
        <taxon>Bacillaceae</taxon>
        <taxon>Domibacillus</taxon>
    </lineage>
</organism>
<dbReference type="EMBL" id="MSDU01000003">
    <property type="protein sequence ID" value="OLN24109.1"/>
    <property type="molecule type" value="Genomic_DNA"/>
</dbReference>
<sequence length="210" mass="23998">MNYSQLREKARASLKGSWLTAITLFVVSTLVFSLPDYLINFNTNPDDFTVRDVISLLISLLLLPMTIGLIWAWVDLSRGKRIGFNHLIEPYQKIFIKSIVVSLLQGLFIFLWSLLLIVPGIIKSFSYMMTFYILRDRPELSPLQAITESRKMMDGHKGEAFVLGLSFIGWLLLGLVTVGIALLWVVPYISVAFAHFYNTIRADYEEKQTI</sequence>
<keyword evidence="1" id="KW-0812">Transmembrane</keyword>
<dbReference type="RefSeq" id="WP_075396927.1">
    <property type="nucleotide sequence ID" value="NZ_MSDU01000003.1"/>
</dbReference>
<accession>A0A1Q8Q9U2</accession>
<dbReference type="AlphaFoldDB" id="A0A1Q8Q9U2"/>
<keyword evidence="1" id="KW-1133">Transmembrane helix</keyword>
<feature type="transmembrane region" description="Helical" evidence="1">
    <location>
        <begin position="94"/>
        <end position="122"/>
    </location>
</feature>
<evidence type="ECO:0000313" key="2">
    <source>
        <dbReference type="EMBL" id="OLN24109.1"/>
    </source>
</evidence>
<feature type="transmembrane region" description="Helical" evidence="1">
    <location>
        <begin position="160"/>
        <end position="186"/>
    </location>
</feature>